<dbReference type="Gene3D" id="3.40.50.1820">
    <property type="entry name" value="alpha/beta hydrolase"/>
    <property type="match status" value="1"/>
</dbReference>
<dbReference type="PANTHER" id="PTHR21661">
    <property type="entry name" value="EPOXIDE HYDROLASE 1-RELATED"/>
    <property type="match status" value="1"/>
</dbReference>
<dbReference type="Proteomes" id="UP001589608">
    <property type="component" value="Unassembled WGS sequence"/>
</dbReference>
<evidence type="ECO:0000313" key="5">
    <source>
        <dbReference type="Proteomes" id="UP001589608"/>
    </source>
</evidence>
<name>A0ABV5M3H1_9ACTN</name>
<accession>A0ABV5M3H1</accession>
<evidence type="ECO:0008006" key="6">
    <source>
        <dbReference type="Google" id="ProtNLM"/>
    </source>
</evidence>
<dbReference type="EMBL" id="JBHMCA010000020">
    <property type="protein sequence ID" value="MFB9443400.1"/>
    <property type="molecule type" value="Genomic_DNA"/>
</dbReference>
<dbReference type="RefSeq" id="WP_223103503.1">
    <property type="nucleotide sequence ID" value="NZ_CP061913.1"/>
</dbReference>
<protein>
    <recommendedName>
        <fullName evidence="6">Epoxide hydrolase</fullName>
    </recommendedName>
</protein>
<comment type="similarity">
    <text evidence="1">Belongs to the peptidase S33 family.</text>
</comment>
<keyword evidence="2" id="KW-0378">Hydrolase</keyword>
<feature type="chain" id="PRO_5045847926" description="Epoxide hydrolase" evidence="3">
    <location>
        <begin position="42"/>
        <end position="309"/>
    </location>
</feature>
<proteinExistence type="inferred from homology"/>
<keyword evidence="3" id="KW-0732">Signal</keyword>
<dbReference type="InterPro" id="IPR029058">
    <property type="entry name" value="AB_hydrolase_fold"/>
</dbReference>
<dbReference type="PANTHER" id="PTHR21661:SF35">
    <property type="entry name" value="EPOXIDE HYDROLASE"/>
    <property type="match status" value="1"/>
</dbReference>
<comment type="caution">
    <text evidence="4">The sequence shown here is derived from an EMBL/GenBank/DDBJ whole genome shotgun (WGS) entry which is preliminary data.</text>
</comment>
<organism evidence="4 5">
    <name type="scientific">Dactylosporangium vinaceum</name>
    <dbReference type="NCBI Taxonomy" id="53362"/>
    <lineage>
        <taxon>Bacteria</taxon>
        <taxon>Bacillati</taxon>
        <taxon>Actinomycetota</taxon>
        <taxon>Actinomycetes</taxon>
        <taxon>Micromonosporales</taxon>
        <taxon>Micromonosporaceae</taxon>
        <taxon>Dactylosporangium</taxon>
    </lineage>
</organism>
<evidence type="ECO:0000313" key="4">
    <source>
        <dbReference type="EMBL" id="MFB9443400.1"/>
    </source>
</evidence>
<gene>
    <name evidence="4" type="ORF">ACFFTR_09915</name>
</gene>
<reference evidence="4 5" key="1">
    <citation type="submission" date="2024-09" db="EMBL/GenBank/DDBJ databases">
        <authorList>
            <person name="Sun Q."/>
            <person name="Mori K."/>
        </authorList>
    </citation>
    <scope>NUCLEOTIDE SEQUENCE [LARGE SCALE GENOMIC DNA]</scope>
    <source>
        <strain evidence="4 5">JCM 3307</strain>
    </source>
</reference>
<evidence type="ECO:0000256" key="2">
    <source>
        <dbReference type="ARBA" id="ARBA00022801"/>
    </source>
</evidence>
<dbReference type="SUPFAM" id="SSF53474">
    <property type="entry name" value="alpha/beta-Hydrolases"/>
    <property type="match status" value="1"/>
</dbReference>
<sequence>MTTLMIDLARRVHRSPGRAAVRVLCAAVLVTPAAVALPAAAAPALALLPAQTDRPIPGVALAALTRPADPAAAAAARTAARGAPAWPAGSTQDVDLRGADASVRTGGLTVSLGRTDAVHSATAAPGRVRLTVLDQQATAAAGVRGAVLRLERTDGSAAAAPSRVSIDYAPFATGYGADWASRLRRVQLPDGDSPAGLAAWIVEKLVAWSGESSFTPDQFLTWVTAYWVTGTIGTSFATYTEPVAIPDRIETPTVLSAFPHDIKPVPRSYAEAFLNVCDYVEHRAGGHFAAWEQPQTYADDVRRAVKLGS</sequence>
<feature type="signal peptide" evidence="3">
    <location>
        <begin position="1"/>
        <end position="41"/>
    </location>
</feature>
<keyword evidence="5" id="KW-1185">Reference proteome</keyword>
<evidence type="ECO:0000256" key="3">
    <source>
        <dbReference type="SAM" id="SignalP"/>
    </source>
</evidence>
<evidence type="ECO:0000256" key="1">
    <source>
        <dbReference type="ARBA" id="ARBA00010088"/>
    </source>
</evidence>